<dbReference type="PANTHER" id="PTHR37445:SF3">
    <property type="entry name" value="ZINC FINGER PHD-TYPE DOMAIN-CONTAINING PROTEIN"/>
    <property type="match status" value="1"/>
</dbReference>
<sequence length="138" mass="15316">MHGCEGVDVPSVDLNMITCVKPKKRALKTELSGVKKELGEIKNKKDNTVDSEEIISEIMDRSSRSYNVMIFNLPESGDPVLNTQIKHDKDNIANILSPVNLSDNEVVRVLRMGKRGAKKRPAKVVFSSPEAAKRALRS</sequence>
<keyword evidence="2" id="KW-1185">Reference proteome</keyword>
<comment type="caution">
    <text evidence="1">The sequence shown here is derived from an EMBL/GenBank/DDBJ whole genome shotgun (WGS) entry which is preliminary data.</text>
</comment>
<dbReference type="EMBL" id="JARQZJ010000091">
    <property type="protein sequence ID" value="KAK9883604.1"/>
    <property type="molecule type" value="Genomic_DNA"/>
</dbReference>
<accession>A0AAW1UVK0</accession>
<name>A0AAW1UVK0_9CUCU</name>
<protein>
    <submittedName>
        <fullName evidence="1">Uncharacterized protein</fullName>
    </submittedName>
</protein>
<dbReference type="Proteomes" id="UP001431783">
    <property type="component" value="Unassembled WGS sequence"/>
</dbReference>
<reference evidence="1 2" key="1">
    <citation type="submission" date="2023-03" db="EMBL/GenBank/DDBJ databases">
        <title>Genome insight into feeding habits of ladybird beetles.</title>
        <authorList>
            <person name="Li H.-S."/>
            <person name="Huang Y.-H."/>
            <person name="Pang H."/>
        </authorList>
    </citation>
    <scope>NUCLEOTIDE SEQUENCE [LARGE SCALE GENOMIC DNA]</scope>
    <source>
        <strain evidence="1">SYSU_2023b</strain>
        <tissue evidence="1">Whole body</tissue>
    </source>
</reference>
<proteinExistence type="predicted"/>
<gene>
    <name evidence="1" type="ORF">WA026_001779</name>
</gene>
<evidence type="ECO:0000313" key="1">
    <source>
        <dbReference type="EMBL" id="KAK9883604.1"/>
    </source>
</evidence>
<organism evidence="1 2">
    <name type="scientific">Henosepilachna vigintioctopunctata</name>
    <dbReference type="NCBI Taxonomy" id="420089"/>
    <lineage>
        <taxon>Eukaryota</taxon>
        <taxon>Metazoa</taxon>
        <taxon>Ecdysozoa</taxon>
        <taxon>Arthropoda</taxon>
        <taxon>Hexapoda</taxon>
        <taxon>Insecta</taxon>
        <taxon>Pterygota</taxon>
        <taxon>Neoptera</taxon>
        <taxon>Endopterygota</taxon>
        <taxon>Coleoptera</taxon>
        <taxon>Polyphaga</taxon>
        <taxon>Cucujiformia</taxon>
        <taxon>Coccinelloidea</taxon>
        <taxon>Coccinellidae</taxon>
        <taxon>Epilachninae</taxon>
        <taxon>Epilachnini</taxon>
        <taxon>Henosepilachna</taxon>
    </lineage>
</organism>
<dbReference type="AlphaFoldDB" id="A0AAW1UVK0"/>
<evidence type="ECO:0000313" key="2">
    <source>
        <dbReference type="Proteomes" id="UP001431783"/>
    </source>
</evidence>
<dbReference type="PANTHER" id="PTHR37445">
    <property type="entry name" value="PROTEIN CBG24663"/>
    <property type="match status" value="1"/>
</dbReference>